<dbReference type="NCBIfam" id="NF000942">
    <property type="entry name" value="PRK00094.1-4"/>
    <property type="match status" value="1"/>
</dbReference>
<dbReference type="EMBL" id="CP023668">
    <property type="protein sequence ID" value="ATG97290.1"/>
    <property type="molecule type" value="Genomic_DNA"/>
</dbReference>
<evidence type="ECO:0000256" key="5">
    <source>
        <dbReference type="ARBA" id="ARBA00023098"/>
    </source>
</evidence>
<comment type="caution">
    <text evidence="8">Lacks conserved residue(s) required for the propagation of feature annotation.</text>
</comment>
<comment type="subcellular location">
    <subcellularLocation>
        <location evidence="8">Cytoplasm</location>
    </subcellularLocation>
</comment>
<dbReference type="SUPFAM" id="SSF51735">
    <property type="entry name" value="NAD(P)-binding Rossmann-fold domains"/>
    <property type="match status" value="1"/>
</dbReference>
<dbReference type="GO" id="GO:0046168">
    <property type="term" value="P:glycerol-3-phosphate catabolic process"/>
    <property type="evidence" value="ECO:0007669"/>
    <property type="project" value="InterPro"/>
</dbReference>
<dbReference type="PIRSF" id="PIRSF000114">
    <property type="entry name" value="Glycerol-3-P_dh"/>
    <property type="match status" value="1"/>
</dbReference>
<dbReference type="Pfam" id="PF01210">
    <property type="entry name" value="NAD_Gly3P_dh_N"/>
    <property type="match status" value="1"/>
</dbReference>
<comment type="catalytic activity">
    <reaction evidence="8 13">
        <text>sn-glycerol 3-phosphate + NADP(+) = dihydroxyacetone phosphate + NADPH + H(+)</text>
        <dbReference type="Rhea" id="RHEA:11096"/>
        <dbReference type="ChEBI" id="CHEBI:15378"/>
        <dbReference type="ChEBI" id="CHEBI:57597"/>
        <dbReference type="ChEBI" id="CHEBI:57642"/>
        <dbReference type="ChEBI" id="CHEBI:57783"/>
        <dbReference type="ChEBI" id="CHEBI:58349"/>
        <dbReference type="EC" id="1.1.1.94"/>
    </reaction>
</comment>
<evidence type="ECO:0000256" key="11">
    <source>
        <dbReference type="PIRSR" id="PIRSR000114-3"/>
    </source>
</evidence>
<dbReference type="GO" id="GO:0051287">
    <property type="term" value="F:NAD binding"/>
    <property type="evidence" value="ECO:0007669"/>
    <property type="project" value="InterPro"/>
</dbReference>
<evidence type="ECO:0000256" key="9">
    <source>
        <dbReference type="PIRSR" id="PIRSR000114-1"/>
    </source>
</evidence>
<dbReference type="InterPro" id="IPR011128">
    <property type="entry name" value="G3P_DH_NAD-dep_N"/>
</dbReference>
<feature type="domain" description="Glycerol-3-phosphate dehydrogenase NAD-dependent C-terminal" evidence="15">
    <location>
        <begin position="183"/>
        <end position="323"/>
    </location>
</feature>
<dbReference type="PANTHER" id="PTHR11728:SF1">
    <property type="entry name" value="GLYCEROL-3-PHOSPHATE DEHYDROGENASE [NAD(+)] 2, CHLOROPLASTIC"/>
    <property type="match status" value="1"/>
</dbReference>
<feature type="binding site" evidence="8">
    <location>
        <position position="13"/>
    </location>
    <ligand>
        <name>NADPH</name>
        <dbReference type="ChEBI" id="CHEBI:57783"/>
    </ligand>
</feature>
<keyword evidence="8" id="KW-0521">NADP</keyword>
<dbReference type="GO" id="GO:0141152">
    <property type="term" value="F:glycerol-3-phosphate dehydrogenase (NAD+) activity"/>
    <property type="evidence" value="ECO:0007669"/>
    <property type="project" value="RHEA"/>
</dbReference>
<comment type="catalytic activity">
    <reaction evidence="8">
        <text>sn-glycerol 3-phosphate + NAD(+) = dihydroxyacetone phosphate + NADH + H(+)</text>
        <dbReference type="Rhea" id="RHEA:11092"/>
        <dbReference type="ChEBI" id="CHEBI:15378"/>
        <dbReference type="ChEBI" id="CHEBI:57540"/>
        <dbReference type="ChEBI" id="CHEBI:57597"/>
        <dbReference type="ChEBI" id="CHEBI:57642"/>
        <dbReference type="ChEBI" id="CHEBI:57945"/>
        <dbReference type="EC" id="1.1.1.94"/>
    </reaction>
</comment>
<evidence type="ECO:0000256" key="1">
    <source>
        <dbReference type="ARBA" id="ARBA00011009"/>
    </source>
</evidence>
<keyword evidence="3 8" id="KW-0560">Oxidoreductase</keyword>
<dbReference type="RefSeq" id="WP_096862578.1">
    <property type="nucleotide sequence ID" value="NZ_CP023668.1"/>
</dbReference>
<reference evidence="16 17" key="1">
    <citation type="submission" date="2017-09" db="EMBL/GenBank/DDBJ databases">
        <title>SPAdes assembly of the Mesoplasma lactucae genome.</title>
        <authorList>
            <person name="Knight T.F."/>
            <person name="Rubinstein R."/>
            <person name="Citino T."/>
        </authorList>
    </citation>
    <scope>NUCLEOTIDE SEQUENCE [LARGE SCALE GENOMIC DNA]</scope>
    <source>
        <strain evidence="16 17">831-C4</strain>
    </source>
</reference>
<evidence type="ECO:0000313" key="17">
    <source>
        <dbReference type="Proteomes" id="UP000232227"/>
    </source>
</evidence>
<organism evidence="16 17">
    <name type="scientific">Mesoplasma lactucae ATCC 49193</name>
    <dbReference type="NCBI Taxonomy" id="81460"/>
    <lineage>
        <taxon>Bacteria</taxon>
        <taxon>Bacillati</taxon>
        <taxon>Mycoplasmatota</taxon>
        <taxon>Mollicutes</taxon>
        <taxon>Entomoplasmatales</taxon>
        <taxon>Entomoplasmataceae</taxon>
        <taxon>Mesoplasma</taxon>
    </lineage>
</organism>
<evidence type="ECO:0000256" key="7">
    <source>
        <dbReference type="ARBA" id="ARBA00023264"/>
    </source>
</evidence>
<feature type="binding site" evidence="10">
    <location>
        <position position="107"/>
    </location>
    <ligand>
        <name>substrate</name>
    </ligand>
</feature>
<feature type="binding site" evidence="8">
    <location>
        <position position="259"/>
    </location>
    <ligand>
        <name>sn-glycerol 3-phosphate</name>
        <dbReference type="ChEBI" id="CHEBI:57597"/>
    </ligand>
</feature>
<dbReference type="GO" id="GO:0006650">
    <property type="term" value="P:glycerophospholipid metabolic process"/>
    <property type="evidence" value="ECO:0007669"/>
    <property type="project" value="UniProtKB-UniRule"/>
</dbReference>
<feature type="binding site" evidence="8">
    <location>
        <position position="284"/>
    </location>
    <ligand>
        <name>NADPH</name>
        <dbReference type="ChEBI" id="CHEBI:57783"/>
    </ligand>
</feature>
<evidence type="ECO:0000259" key="15">
    <source>
        <dbReference type="Pfam" id="PF07479"/>
    </source>
</evidence>
<feature type="binding site" evidence="10">
    <location>
        <begin position="258"/>
        <end position="259"/>
    </location>
    <ligand>
        <name>substrate</name>
    </ligand>
</feature>
<dbReference type="PRINTS" id="PR00077">
    <property type="entry name" value="GPDHDRGNASE"/>
</dbReference>
<feature type="binding site" evidence="8">
    <location>
        <position position="247"/>
    </location>
    <ligand>
        <name>sn-glycerol 3-phosphate</name>
        <dbReference type="ChEBI" id="CHEBI:57597"/>
    </ligand>
</feature>
<keyword evidence="17" id="KW-1185">Reference proteome</keyword>
<dbReference type="GO" id="GO:0005829">
    <property type="term" value="C:cytosol"/>
    <property type="evidence" value="ECO:0007669"/>
    <property type="project" value="TreeGrafter"/>
</dbReference>
<dbReference type="InterPro" id="IPR036291">
    <property type="entry name" value="NAD(P)-bd_dom_sf"/>
</dbReference>
<dbReference type="GO" id="GO:0141153">
    <property type="term" value="F:glycerol-3-phosphate dehydrogenase (NADP+) activity"/>
    <property type="evidence" value="ECO:0007669"/>
    <property type="project" value="RHEA"/>
</dbReference>
<dbReference type="NCBIfam" id="NF000940">
    <property type="entry name" value="PRK00094.1-2"/>
    <property type="match status" value="1"/>
</dbReference>
<dbReference type="SUPFAM" id="SSF48179">
    <property type="entry name" value="6-phosphogluconate dehydrogenase C-terminal domain-like"/>
    <property type="match status" value="1"/>
</dbReference>
<dbReference type="GO" id="GO:0008654">
    <property type="term" value="P:phospholipid biosynthetic process"/>
    <property type="evidence" value="ECO:0007669"/>
    <property type="project" value="UniProtKB-KW"/>
</dbReference>
<dbReference type="Pfam" id="PF07479">
    <property type="entry name" value="NAD_Gly3P_dh_C"/>
    <property type="match status" value="1"/>
</dbReference>
<dbReference type="Gene3D" id="1.10.1040.10">
    <property type="entry name" value="N-(1-d-carboxylethyl)-l-norvaline Dehydrogenase, domain 2"/>
    <property type="match status" value="1"/>
</dbReference>
<feature type="binding site" evidence="11">
    <location>
        <begin position="9"/>
        <end position="14"/>
    </location>
    <ligand>
        <name>NAD(+)</name>
        <dbReference type="ChEBI" id="CHEBI:57540"/>
    </ligand>
</feature>
<keyword evidence="4 8" id="KW-0520">NAD</keyword>
<feature type="binding site" evidence="11">
    <location>
        <position position="143"/>
    </location>
    <ligand>
        <name>NAD(+)</name>
        <dbReference type="ChEBI" id="CHEBI:57540"/>
    </ligand>
</feature>
<feature type="domain" description="Glycerol-3-phosphate dehydrogenase NAD-dependent N-terminal" evidence="14">
    <location>
        <begin position="4"/>
        <end position="163"/>
    </location>
</feature>
<evidence type="ECO:0000256" key="10">
    <source>
        <dbReference type="PIRSR" id="PIRSR000114-2"/>
    </source>
</evidence>
<feature type="binding site" evidence="8">
    <location>
        <position position="257"/>
    </location>
    <ligand>
        <name>sn-glycerol 3-phosphate</name>
        <dbReference type="ChEBI" id="CHEBI:57597"/>
    </ligand>
</feature>
<evidence type="ECO:0000256" key="6">
    <source>
        <dbReference type="ARBA" id="ARBA00023209"/>
    </source>
</evidence>
<accession>A0A291IRA6</accession>
<dbReference type="UniPathway" id="UPA00940"/>
<dbReference type="PANTHER" id="PTHR11728">
    <property type="entry name" value="GLYCEROL-3-PHOSPHATE DEHYDROGENASE"/>
    <property type="match status" value="1"/>
</dbReference>
<evidence type="ECO:0000256" key="8">
    <source>
        <dbReference type="HAMAP-Rule" id="MF_00394"/>
    </source>
</evidence>
<feature type="binding site" evidence="8">
    <location>
        <position position="107"/>
    </location>
    <ligand>
        <name>NADPH</name>
        <dbReference type="ChEBI" id="CHEBI:57783"/>
    </ligand>
</feature>
<dbReference type="GO" id="GO:0005975">
    <property type="term" value="P:carbohydrate metabolic process"/>
    <property type="evidence" value="ECO:0007669"/>
    <property type="project" value="InterPro"/>
</dbReference>
<dbReference type="KEGG" id="mlac:CP520_00760"/>
<feature type="binding site" evidence="8">
    <location>
        <position position="107"/>
    </location>
    <ligand>
        <name>sn-glycerol 3-phosphate</name>
        <dbReference type="ChEBI" id="CHEBI:57597"/>
    </ligand>
</feature>
<comment type="similarity">
    <text evidence="1 8 12">Belongs to the NAD-dependent glycerol-3-phosphate dehydrogenase family.</text>
</comment>
<proteinExistence type="inferred from homology"/>
<dbReference type="InterPro" id="IPR006168">
    <property type="entry name" value="G3P_DH_NAD-dep"/>
</dbReference>
<feature type="binding site" evidence="11">
    <location>
        <position position="258"/>
    </location>
    <ligand>
        <name>NAD(+)</name>
        <dbReference type="ChEBI" id="CHEBI:57540"/>
    </ligand>
</feature>
<name>A0A291IRA6_9MOLU</name>
<comment type="function">
    <text evidence="8">Catalyzes the reduction of the glycolytic intermediate dihydroxyacetone phosphate (DHAP) to sn-glycerol 3-phosphate (G3P), the key precursor for phospholipid synthesis.</text>
</comment>
<keyword evidence="2 8" id="KW-0444">Lipid biosynthesis</keyword>
<dbReference type="InterPro" id="IPR013328">
    <property type="entry name" value="6PGD_dom2"/>
</dbReference>
<feature type="binding site" evidence="8">
    <location>
        <position position="194"/>
    </location>
    <ligand>
        <name>sn-glycerol 3-phosphate</name>
        <dbReference type="ChEBI" id="CHEBI:57597"/>
    </ligand>
</feature>
<feature type="binding site" evidence="8">
    <location>
        <position position="143"/>
    </location>
    <ligand>
        <name>NADPH</name>
        <dbReference type="ChEBI" id="CHEBI:57783"/>
    </ligand>
</feature>
<dbReference type="HAMAP" id="MF_00394">
    <property type="entry name" value="NAD_Glyc3P_dehydrog"/>
    <property type="match status" value="1"/>
</dbReference>
<dbReference type="OrthoDB" id="9812273at2"/>
<feature type="binding site" evidence="8">
    <location>
        <position position="258"/>
    </location>
    <ligand>
        <name>sn-glycerol 3-phosphate</name>
        <dbReference type="ChEBI" id="CHEBI:57597"/>
    </ligand>
</feature>
<evidence type="ECO:0000256" key="4">
    <source>
        <dbReference type="ARBA" id="ARBA00023027"/>
    </source>
</evidence>
<comment type="pathway">
    <text evidence="8">Membrane lipid metabolism; glycerophospholipid metabolism.</text>
</comment>
<keyword evidence="7 8" id="KW-1208">Phospholipid metabolism</keyword>
<evidence type="ECO:0000259" key="14">
    <source>
        <dbReference type="Pfam" id="PF01210"/>
    </source>
</evidence>
<keyword evidence="8" id="KW-0547">Nucleotide-binding</keyword>
<dbReference type="InterPro" id="IPR008927">
    <property type="entry name" value="6-PGluconate_DH-like_C_sf"/>
</dbReference>
<feature type="binding site" evidence="8">
    <location>
        <position position="258"/>
    </location>
    <ligand>
        <name>NADPH</name>
        <dbReference type="ChEBI" id="CHEBI:57783"/>
    </ligand>
</feature>
<evidence type="ECO:0000256" key="13">
    <source>
        <dbReference type="RuleBase" id="RU000439"/>
    </source>
</evidence>
<dbReference type="AlphaFoldDB" id="A0A291IRA6"/>
<evidence type="ECO:0000256" key="3">
    <source>
        <dbReference type="ARBA" id="ARBA00023002"/>
    </source>
</evidence>
<dbReference type="Proteomes" id="UP000232227">
    <property type="component" value="Chromosome"/>
</dbReference>
<sequence length="329" mass="36257">MQKNITIIGTGAYGTALANVLADKGNNVVMYGVVEQQVDDISINHMNQSFFRDLKLNENIQATMDFVASLEKAEYIVLGVPTKALPSVLKDLSKYLKKEVVIINTAKGIDEQDVDLLSKYIINTLQPTRYLKGYCGLYGPSIASEVASREPTYVNIASNDIELAKEVCDVFTNEYFFAKPSNDLPACEISAALKNVIAIAAGMIDESGLGDNAHASLLTYGLNEIYKIAKVFGAKHDSFTNYATMGDLVLTASSKKSRNYTFGRMIVQENSAKKAREDCDFTVEGVGTCEVANKILDKYHVESKLFKVMYEIIYQNKAPKALLQALFTL</sequence>
<dbReference type="GO" id="GO:0046167">
    <property type="term" value="P:glycerol-3-phosphate biosynthetic process"/>
    <property type="evidence" value="ECO:0007669"/>
    <property type="project" value="UniProtKB-UniRule"/>
</dbReference>
<evidence type="ECO:0000256" key="2">
    <source>
        <dbReference type="ARBA" id="ARBA00022516"/>
    </source>
</evidence>
<feature type="binding site" evidence="8">
    <location>
        <position position="139"/>
    </location>
    <ligand>
        <name>sn-glycerol 3-phosphate</name>
        <dbReference type="ChEBI" id="CHEBI:57597"/>
    </ligand>
</feature>
<dbReference type="Gene3D" id="3.40.50.720">
    <property type="entry name" value="NAD(P)-binding Rossmann-like Domain"/>
    <property type="match status" value="1"/>
</dbReference>
<evidence type="ECO:0000313" key="16">
    <source>
        <dbReference type="EMBL" id="ATG97290.1"/>
    </source>
</evidence>
<keyword evidence="6 8" id="KW-0594">Phospholipid biosynthesis</keyword>
<evidence type="ECO:0000256" key="12">
    <source>
        <dbReference type="RuleBase" id="RU000437"/>
    </source>
</evidence>
<feature type="binding site" evidence="8">
    <location>
        <position position="141"/>
    </location>
    <ligand>
        <name>sn-glycerol 3-phosphate</name>
        <dbReference type="ChEBI" id="CHEBI:57597"/>
    </ligand>
</feature>
<dbReference type="InterPro" id="IPR006109">
    <property type="entry name" value="G3P_DH_NAD-dep_C"/>
</dbReference>
<feature type="active site" description="Proton acceptor" evidence="8 9">
    <location>
        <position position="194"/>
    </location>
</feature>
<keyword evidence="5 8" id="KW-0443">Lipid metabolism</keyword>
<keyword evidence="8" id="KW-0963">Cytoplasm</keyword>
<gene>
    <name evidence="8" type="primary">gpsA</name>
    <name evidence="16" type="ORF">CP520_00760</name>
</gene>
<protein>
    <recommendedName>
        <fullName evidence="8">Glycerol-3-phosphate dehydrogenase [NAD(P)+]</fullName>
        <ecNumber evidence="8">1.1.1.94</ecNumber>
    </recommendedName>
    <alternativeName>
        <fullName evidence="8">NAD(P)(+)-dependent glycerol-3-phosphate dehydrogenase</fullName>
    </alternativeName>
    <alternativeName>
        <fullName evidence="8">NAD(P)H-dependent dihydroxyacetone-phosphate reductase</fullName>
    </alternativeName>
</protein>
<dbReference type="EC" id="1.1.1.94" evidence="8"/>